<proteinExistence type="predicted"/>
<dbReference type="InterPro" id="IPR027961">
    <property type="entry name" value="DUF4442"/>
</dbReference>
<protein>
    <submittedName>
        <fullName evidence="1">DUF4442 domain-containing protein</fullName>
    </submittedName>
</protein>
<keyword evidence="2" id="KW-1185">Reference proteome</keyword>
<sequence>MYRILTKILKRFLSDKQIYKYGFNLSPMYRRSTGKVIEVSDNLHYVKIKIPLSFKNRNFVGSIFGGSLFSATDPIYMIQLMNILGEDYIVWDKAASIKYKRPGKDTLYCEFEFSTDEINAIKKNISSKGEIDIVKTPTIVDKEDNTIAELSKTIYIANKAFYKEKRKQKESYKSSL</sequence>
<dbReference type="Proteomes" id="UP000307602">
    <property type="component" value="Unassembled WGS sequence"/>
</dbReference>
<organism evidence="1 2">
    <name type="scientific">Flavivirga rizhaonensis</name>
    <dbReference type="NCBI Taxonomy" id="2559571"/>
    <lineage>
        <taxon>Bacteria</taxon>
        <taxon>Pseudomonadati</taxon>
        <taxon>Bacteroidota</taxon>
        <taxon>Flavobacteriia</taxon>
        <taxon>Flavobacteriales</taxon>
        <taxon>Flavobacteriaceae</taxon>
        <taxon>Flavivirga</taxon>
    </lineage>
</organism>
<dbReference type="InterPro" id="IPR029069">
    <property type="entry name" value="HotDog_dom_sf"/>
</dbReference>
<gene>
    <name evidence="1" type="ORF">EM932_04950</name>
</gene>
<name>A0A4S1E0E5_9FLAO</name>
<dbReference type="Pfam" id="PF14539">
    <property type="entry name" value="DUF4442"/>
    <property type="match status" value="1"/>
</dbReference>
<dbReference type="SUPFAM" id="SSF54637">
    <property type="entry name" value="Thioesterase/thiol ester dehydrase-isomerase"/>
    <property type="match status" value="1"/>
</dbReference>
<reference evidence="1 2" key="1">
    <citation type="submission" date="2019-04" db="EMBL/GenBank/DDBJ databases">
        <authorList>
            <person name="Liu A."/>
        </authorList>
    </citation>
    <scope>NUCLEOTIDE SEQUENCE [LARGE SCALE GENOMIC DNA]</scope>
    <source>
        <strain evidence="1 2">RZ03</strain>
    </source>
</reference>
<accession>A0A4S1E0E5</accession>
<dbReference type="AlphaFoldDB" id="A0A4S1E0E5"/>
<evidence type="ECO:0000313" key="2">
    <source>
        <dbReference type="Proteomes" id="UP000307602"/>
    </source>
</evidence>
<dbReference type="OrthoDB" id="9814774at2"/>
<evidence type="ECO:0000313" key="1">
    <source>
        <dbReference type="EMBL" id="TGV03763.1"/>
    </source>
</evidence>
<dbReference type="EMBL" id="SRSO01000005">
    <property type="protein sequence ID" value="TGV03763.1"/>
    <property type="molecule type" value="Genomic_DNA"/>
</dbReference>
<comment type="caution">
    <text evidence="1">The sequence shown here is derived from an EMBL/GenBank/DDBJ whole genome shotgun (WGS) entry which is preliminary data.</text>
</comment>
<dbReference type="Gene3D" id="3.10.129.10">
    <property type="entry name" value="Hotdog Thioesterase"/>
    <property type="match status" value="1"/>
</dbReference>